<accession>A0A0C9PNG1</accession>
<gene>
    <name evidence="2" type="primary">aphA</name>
    <name evidence="2" type="ORF">g.49643</name>
</gene>
<name>A0A0C9PNG1_9HYME</name>
<evidence type="ECO:0000256" key="1">
    <source>
        <dbReference type="SAM" id="Phobius"/>
    </source>
</evidence>
<sequence>MQGYMYTLCYFSRKLVAEVATASVTKKKEIMERLRFYFSGYPYKFDMLISFLIGCFVMNCVHIIISLNMNNYPDDLCQYCSSTLEYQTISFNKPLHIPWNSLNLSKIEDRASARINSTTTIDNDKSGRSLCFDYDDTIVFTTPIFEFAKTISAYNKNNMWDIINDAYISTRFSINKNITSLILQNYVNRASNTSIRIIISRCSSSLNMFDEDEASIQRQIATIIPHATNLRVYMSCDKYPQRMSKFEAMRHFGCRIMFGNSDESIHLCTLLKNCSPLRILRSKNSTSTSTYNPGFFNELIISNSDY</sequence>
<dbReference type="AlphaFoldDB" id="A0A0C9PNG1"/>
<keyword evidence="1" id="KW-0812">Transmembrane</keyword>
<evidence type="ECO:0000313" key="2">
    <source>
        <dbReference type="EMBL" id="JAG72440.1"/>
    </source>
</evidence>
<protein>
    <submittedName>
        <fullName evidence="2">AphA protein</fullName>
    </submittedName>
</protein>
<keyword evidence="1" id="KW-1133">Transmembrane helix</keyword>
<dbReference type="EMBL" id="GBYB01002673">
    <property type="protein sequence ID" value="JAG72440.1"/>
    <property type="molecule type" value="Transcribed_RNA"/>
</dbReference>
<dbReference type="Gene3D" id="3.40.50.1000">
    <property type="entry name" value="HAD superfamily/HAD-like"/>
    <property type="match status" value="1"/>
</dbReference>
<keyword evidence="1" id="KW-0472">Membrane</keyword>
<reference evidence="2" key="1">
    <citation type="submission" date="2015-01" db="EMBL/GenBank/DDBJ databases">
        <title>Transcriptome Assembly of Fopius arisanus.</title>
        <authorList>
            <person name="Geib S."/>
        </authorList>
    </citation>
    <scope>NUCLEOTIDE SEQUENCE</scope>
</reference>
<dbReference type="InterPro" id="IPR023214">
    <property type="entry name" value="HAD_sf"/>
</dbReference>
<organism evidence="2">
    <name type="scientific">Fopius arisanus</name>
    <dbReference type="NCBI Taxonomy" id="64838"/>
    <lineage>
        <taxon>Eukaryota</taxon>
        <taxon>Metazoa</taxon>
        <taxon>Ecdysozoa</taxon>
        <taxon>Arthropoda</taxon>
        <taxon>Hexapoda</taxon>
        <taxon>Insecta</taxon>
        <taxon>Pterygota</taxon>
        <taxon>Neoptera</taxon>
        <taxon>Endopterygota</taxon>
        <taxon>Hymenoptera</taxon>
        <taxon>Apocrita</taxon>
        <taxon>Ichneumonoidea</taxon>
        <taxon>Braconidae</taxon>
        <taxon>Opiinae</taxon>
        <taxon>Fopius</taxon>
    </lineage>
</organism>
<feature type="transmembrane region" description="Helical" evidence="1">
    <location>
        <begin position="45"/>
        <end position="65"/>
    </location>
</feature>
<proteinExistence type="predicted"/>